<dbReference type="PROSITE" id="PS50109">
    <property type="entry name" value="HIS_KIN"/>
    <property type="match status" value="1"/>
</dbReference>
<dbReference type="AlphaFoldDB" id="A0A847D6A5"/>
<dbReference type="GO" id="GO:0000155">
    <property type="term" value="F:phosphorelay sensor kinase activity"/>
    <property type="evidence" value="ECO:0007669"/>
    <property type="project" value="InterPro"/>
</dbReference>
<dbReference type="InterPro" id="IPR005467">
    <property type="entry name" value="His_kinase_dom"/>
</dbReference>
<dbReference type="Gene3D" id="6.10.340.10">
    <property type="match status" value="1"/>
</dbReference>
<evidence type="ECO:0000256" key="4">
    <source>
        <dbReference type="ARBA" id="ARBA00022553"/>
    </source>
</evidence>
<dbReference type="Gene3D" id="3.30.565.10">
    <property type="entry name" value="Histidine kinase-like ATPase, C-terminal domain"/>
    <property type="match status" value="1"/>
</dbReference>
<evidence type="ECO:0000256" key="3">
    <source>
        <dbReference type="ARBA" id="ARBA00012438"/>
    </source>
</evidence>
<feature type="domain" description="Histidine kinase" evidence="13">
    <location>
        <begin position="269"/>
        <end position="474"/>
    </location>
</feature>
<evidence type="ECO:0000256" key="9">
    <source>
        <dbReference type="ARBA" id="ARBA00023012"/>
    </source>
</evidence>
<dbReference type="SUPFAM" id="SSF47384">
    <property type="entry name" value="Homodimeric domain of signal transducing histidine kinase"/>
    <property type="match status" value="1"/>
</dbReference>
<sequence length="477" mass="54117">MMKMKTSKKSLKIRLLTTVTLLLAAIFTLIYLVFNFFFTQYIETAATSLLSEARQDYIERPFDEDKKLEPEPAASDGTLVDEPRDKNKEPHTAFASSVKKTIISEDFEILFPQIQDTGFSDDDSLTNFVSGLESSDITLALTADGKLELEDNLYYYSIAPNAEKEGTYAVFFLNMSDLFVFEQNLNQILLIIMVVGLVTIATITYLLVSRITKPLQTLALFAKEIGEGNYQTIDEEFVDLELHELKTTMNETTKKLKLYDADQRTFFQNASHELRTPLQIIKTNAEGIEIGIIDDKKGAIAIKNETDKLGTLVEDILYLSRLETRSADRLTATNDIRETLAYTVERYASVSDQKNLQVLFDFQKDPVLFHYDERDFERAFQNLISNALRYAKGIIRLSCKEIDNRIMITIYNDGEPISKTDLPHIFDRFYKGNKGVHGIGLSIVQSIVQTYGGRIEVMSSAKGTTFTIILPQQNTSN</sequence>
<keyword evidence="9" id="KW-0902">Two-component regulatory system</keyword>
<organism evidence="15 16">
    <name type="scientific">Trichococcus flocculiformis</name>
    <dbReference type="NCBI Taxonomy" id="82803"/>
    <lineage>
        <taxon>Bacteria</taxon>
        <taxon>Bacillati</taxon>
        <taxon>Bacillota</taxon>
        <taxon>Bacilli</taxon>
        <taxon>Lactobacillales</taxon>
        <taxon>Carnobacteriaceae</taxon>
        <taxon>Trichococcus</taxon>
    </lineage>
</organism>
<feature type="compositionally biased region" description="Basic and acidic residues" evidence="11">
    <location>
        <begin position="61"/>
        <end position="70"/>
    </location>
</feature>
<dbReference type="EMBL" id="JAAZCD010000181">
    <property type="protein sequence ID" value="NLD32188.1"/>
    <property type="molecule type" value="Genomic_DNA"/>
</dbReference>
<evidence type="ECO:0000256" key="7">
    <source>
        <dbReference type="ARBA" id="ARBA00022777"/>
    </source>
</evidence>
<keyword evidence="8 12" id="KW-1133">Transmembrane helix</keyword>
<evidence type="ECO:0000256" key="6">
    <source>
        <dbReference type="ARBA" id="ARBA00022692"/>
    </source>
</evidence>
<dbReference type="PANTHER" id="PTHR45436:SF5">
    <property type="entry name" value="SENSOR HISTIDINE KINASE TRCS"/>
    <property type="match status" value="1"/>
</dbReference>
<comment type="subcellular location">
    <subcellularLocation>
        <location evidence="2">Membrane</location>
    </subcellularLocation>
</comment>
<dbReference type="SMART" id="SM00388">
    <property type="entry name" value="HisKA"/>
    <property type="match status" value="1"/>
</dbReference>
<evidence type="ECO:0000256" key="10">
    <source>
        <dbReference type="ARBA" id="ARBA00023136"/>
    </source>
</evidence>
<name>A0A847D6A5_9LACT</name>
<evidence type="ECO:0000313" key="15">
    <source>
        <dbReference type="EMBL" id="NLD32188.1"/>
    </source>
</evidence>
<dbReference type="Pfam" id="PF00512">
    <property type="entry name" value="HisKA"/>
    <property type="match status" value="1"/>
</dbReference>
<feature type="domain" description="HAMP" evidence="14">
    <location>
        <begin position="209"/>
        <end position="261"/>
    </location>
</feature>
<evidence type="ECO:0000256" key="2">
    <source>
        <dbReference type="ARBA" id="ARBA00004370"/>
    </source>
</evidence>
<comment type="catalytic activity">
    <reaction evidence="1">
        <text>ATP + protein L-histidine = ADP + protein N-phospho-L-histidine.</text>
        <dbReference type="EC" id="2.7.13.3"/>
    </reaction>
</comment>
<dbReference type="InterPro" id="IPR004358">
    <property type="entry name" value="Sig_transdc_His_kin-like_C"/>
</dbReference>
<keyword evidence="10 12" id="KW-0472">Membrane</keyword>
<gene>
    <name evidence="15" type="ORF">GX662_08020</name>
</gene>
<dbReference type="Pfam" id="PF02518">
    <property type="entry name" value="HATPase_c"/>
    <property type="match status" value="1"/>
</dbReference>
<dbReference type="PRINTS" id="PR00344">
    <property type="entry name" value="BCTRLSENSOR"/>
</dbReference>
<dbReference type="PANTHER" id="PTHR45436">
    <property type="entry name" value="SENSOR HISTIDINE KINASE YKOH"/>
    <property type="match status" value="1"/>
</dbReference>
<dbReference type="CDD" id="cd00075">
    <property type="entry name" value="HATPase"/>
    <property type="match status" value="1"/>
</dbReference>
<dbReference type="SUPFAM" id="SSF55874">
    <property type="entry name" value="ATPase domain of HSP90 chaperone/DNA topoisomerase II/histidine kinase"/>
    <property type="match status" value="1"/>
</dbReference>
<dbReference type="Gene3D" id="1.10.287.130">
    <property type="match status" value="1"/>
</dbReference>
<keyword evidence="4" id="KW-0597">Phosphoprotein</keyword>
<keyword evidence="6 12" id="KW-0812">Transmembrane</keyword>
<dbReference type="InterPro" id="IPR036890">
    <property type="entry name" value="HATPase_C_sf"/>
</dbReference>
<proteinExistence type="predicted"/>
<evidence type="ECO:0000256" key="11">
    <source>
        <dbReference type="SAM" id="MobiDB-lite"/>
    </source>
</evidence>
<evidence type="ECO:0000256" key="5">
    <source>
        <dbReference type="ARBA" id="ARBA00022679"/>
    </source>
</evidence>
<dbReference type="EC" id="2.7.13.3" evidence="3"/>
<dbReference type="InterPro" id="IPR003660">
    <property type="entry name" value="HAMP_dom"/>
</dbReference>
<evidence type="ECO:0000256" key="8">
    <source>
        <dbReference type="ARBA" id="ARBA00022989"/>
    </source>
</evidence>
<dbReference type="InterPro" id="IPR050428">
    <property type="entry name" value="TCS_sensor_his_kinase"/>
</dbReference>
<feature type="region of interest" description="Disordered" evidence="11">
    <location>
        <begin position="61"/>
        <end position="93"/>
    </location>
</feature>
<evidence type="ECO:0000256" key="1">
    <source>
        <dbReference type="ARBA" id="ARBA00000085"/>
    </source>
</evidence>
<dbReference type="RefSeq" id="WP_276646491.1">
    <property type="nucleotide sequence ID" value="NZ_JAAZCD010000181.1"/>
</dbReference>
<evidence type="ECO:0000259" key="13">
    <source>
        <dbReference type="PROSITE" id="PS50109"/>
    </source>
</evidence>
<dbReference type="Proteomes" id="UP000589373">
    <property type="component" value="Unassembled WGS sequence"/>
</dbReference>
<dbReference type="InterPro" id="IPR036097">
    <property type="entry name" value="HisK_dim/P_sf"/>
</dbReference>
<dbReference type="CDD" id="cd00082">
    <property type="entry name" value="HisKA"/>
    <property type="match status" value="1"/>
</dbReference>
<dbReference type="PROSITE" id="PS50885">
    <property type="entry name" value="HAMP"/>
    <property type="match status" value="1"/>
</dbReference>
<dbReference type="InterPro" id="IPR003661">
    <property type="entry name" value="HisK_dim/P_dom"/>
</dbReference>
<evidence type="ECO:0000256" key="12">
    <source>
        <dbReference type="SAM" id="Phobius"/>
    </source>
</evidence>
<protein>
    <recommendedName>
        <fullName evidence="3">histidine kinase</fullName>
        <ecNumber evidence="3">2.7.13.3</ecNumber>
    </recommendedName>
</protein>
<feature type="compositionally biased region" description="Basic and acidic residues" evidence="11">
    <location>
        <begin position="81"/>
        <end position="91"/>
    </location>
</feature>
<evidence type="ECO:0000313" key="16">
    <source>
        <dbReference type="Proteomes" id="UP000589373"/>
    </source>
</evidence>
<dbReference type="GO" id="GO:0005886">
    <property type="term" value="C:plasma membrane"/>
    <property type="evidence" value="ECO:0007669"/>
    <property type="project" value="TreeGrafter"/>
</dbReference>
<dbReference type="SMART" id="SM00387">
    <property type="entry name" value="HATPase_c"/>
    <property type="match status" value="1"/>
</dbReference>
<dbReference type="InterPro" id="IPR003594">
    <property type="entry name" value="HATPase_dom"/>
</dbReference>
<comment type="caution">
    <text evidence="15">The sequence shown here is derived from an EMBL/GenBank/DDBJ whole genome shotgun (WGS) entry which is preliminary data.</text>
</comment>
<evidence type="ECO:0000259" key="14">
    <source>
        <dbReference type="PROSITE" id="PS50885"/>
    </source>
</evidence>
<reference evidence="15 16" key="1">
    <citation type="journal article" date="2020" name="Biotechnol. Biofuels">
        <title>New insights from the biogas microbiome by comprehensive genome-resolved metagenomics of nearly 1600 species originating from multiple anaerobic digesters.</title>
        <authorList>
            <person name="Campanaro S."/>
            <person name="Treu L."/>
            <person name="Rodriguez-R L.M."/>
            <person name="Kovalovszki A."/>
            <person name="Ziels R.M."/>
            <person name="Maus I."/>
            <person name="Zhu X."/>
            <person name="Kougias P.G."/>
            <person name="Basile A."/>
            <person name="Luo G."/>
            <person name="Schluter A."/>
            <person name="Konstantinidis K.T."/>
            <person name="Angelidaki I."/>
        </authorList>
    </citation>
    <scope>NUCLEOTIDE SEQUENCE [LARGE SCALE GENOMIC DNA]</scope>
    <source>
        <strain evidence="15">AS07pgkLD_105</strain>
    </source>
</reference>
<accession>A0A847D6A5</accession>
<feature type="transmembrane region" description="Helical" evidence="12">
    <location>
        <begin position="188"/>
        <end position="208"/>
    </location>
</feature>
<keyword evidence="5" id="KW-0808">Transferase</keyword>
<keyword evidence="7 15" id="KW-0418">Kinase</keyword>